<feature type="compositionally biased region" description="Low complexity" evidence="1">
    <location>
        <begin position="134"/>
        <end position="151"/>
    </location>
</feature>
<proteinExistence type="predicted"/>
<evidence type="ECO:0000313" key="3">
    <source>
        <dbReference type="Proteomes" id="UP000002316"/>
    </source>
</evidence>
<accession>D0A2B3</accession>
<dbReference type="RefSeq" id="XP_011777671.1">
    <property type="nucleotide sequence ID" value="XM_011779369.1"/>
</dbReference>
<sequence>MLPLSRGTALKSGKRIVMEEQQQKSNPHESLQDDTSLNAISCDVDVIKENEEEEEKKKEDEKAKSFRKEPSNESLKFSDYLELNEIPLLFDKLTATLLQERPDAPLDFIISWMRLERARVLNGSGGNKNIITTTTTTYNNNNNNNVDNSNGDPKKCT</sequence>
<organism evidence="2 3">
    <name type="scientific">Trypanosoma brucei gambiense (strain MHOM/CI/86/DAL972)</name>
    <dbReference type="NCBI Taxonomy" id="679716"/>
    <lineage>
        <taxon>Eukaryota</taxon>
        <taxon>Discoba</taxon>
        <taxon>Euglenozoa</taxon>
        <taxon>Kinetoplastea</taxon>
        <taxon>Metakinetoplastina</taxon>
        <taxon>Trypanosomatida</taxon>
        <taxon>Trypanosomatidae</taxon>
        <taxon>Trypanosoma</taxon>
    </lineage>
</organism>
<dbReference type="EMBL" id="FN554973">
    <property type="protein sequence ID" value="CBH15407.1"/>
    <property type="molecule type" value="Genomic_DNA"/>
</dbReference>
<feature type="region of interest" description="Disordered" evidence="1">
    <location>
        <begin position="134"/>
        <end position="157"/>
    </location>
</feature>
<feature type="compositionally biased region" description="Basic and acidic residues" evidence="1">
    <location>
        <begin position="16"/>
        <end position="31"/>
    </location>
</feature>
<dbReference type="KEGG" id="tbg:TbgDal_X4920"/>
<dbReference type="GeneID" id="23865574"/>
<reference evidence="3" key="1">
    <citation type="journal article" date="2010" name="PLoS Negl. Trop. Dis.">
        <title>The genome sequence of Trypanosoma brucei gambiense, causative agent of chronic human african trypanosomiasis.</title>
        <authorList>
            <person name="Jackson A.P."/>
            <person name="Sanders M."/>
            <person name="Berry A."/>
            <person name="McQuillan J."/>
            <person name="Aslett M.A."/>
            <person name="Quail M.A."/>
            <person name="Chukualim B."/>
            <person name="Capewell P."/>
            <person name="MacLeod A."/>
            <person name="Melville S.E."/>
            <person name="Gibson W."/>
            <person name="Barry J.D."/>
            <person name="Berriman M."/>
            <person name="Hertz-Fowler C."/>
        </authorList>
    </citation>
    <scope>NUCLEOTIDE SEQUENCE [LARGE SCALE GENOMIC DNA]</scope>
    <source>
        <strain evidence="3">MHOM/CI/86/DAL972</strain>
    </source>
</reference>
<dbReference type="OrthoDB" id="251182at2759"/>
<evidence type="ECO:0000256" key="1">
    <source>
        <dbReference type="SAM" id="MobiDB-lite"/>
    </source>
</evidence>
<protein>
    <submittedName>
        <fullName evidence="2">Uncharacterized protein</fullName>
    </submittedName>
</protein>
<dbReference type="Proteomes" id="UP000002316">
    <property type="component" value="Chromosome 10"/>
</dbReference>
<dbReference type="CDD" id="cd22964">
    <property type="entry name" value="DD_CrRSP_unchar"/>
    <property type="match status" value="1"/>
</dbReference>
<name>D0A2B3_TRYB9</name>
<feature type="compositionally biased region" description="Basic and acidic residues" evidence="1">
    <location>
        <begin position="45"/>
        <end position="71"/>
    </location>
</feature>
<gene>
    <name evidence="2" type="ORF">TbgDal_X4920</name>
</gene>
<evidence type="ECO:0000313" key="2">
    <source>
        <dbReference type="EMBL" id="CBH15407.1"/>
    </source>
</evidence>
<dbReference type="VEuPathDB" id="TriTrypDB:Tbg972.10.4920"/>
<feature type="region of interest" description="Disordered" evidence="1">
    <location>
        <begin position="1"/>
        <end position="72"/>
    </location>
</feature>
<dbReference type="AlphaFoldDB" id="D0A2B3"/>